<keyword evidence="1" id="KW-0472">Membrane</keyword>
<dbReference type="AlphaFoldDB" id="A0A1N7PTG5"/>
<protein>
    <recommendedName>
        <fullName evidence="4">Tripartite ATP-independent transporter, DctQ component</fullName>
    </recommendedName>
</protein>
<keyword evidence="1" id="KW-0812">Transmembrane</keyword>
<feature type="transmembrane region" description="Helical" evidence="1">
    <location>
        <begin position="21"/>
        <end position="40"/>
    </location>
</feature>
<dbReference type="EMBL" id="FTOG01000011">
    <property type="protein sequence ID" value="SIT13835.1"/>
    <property type="molecule type" value="Genomic_DNA"/>
</dbReference>
<sequence length="87" mass="9427">MILSLAGKIRDAVNGTEIPHHIRGGLMMIDVVSIALFQIWGLEKMTAMVEAAEPGEWIPGAALVAYAVVFVWLLLTALKSTKRPAKV</sequence>
<evidence type="ECO:0008006" key="4">
    <source>
        <dbReference type="Google" id="ProtNLM"/>
    </source>
</evidence>
<evidence type="ECO:0000256" key="1">
    <source>
        <dbReference type="SAM" id="Phobius"/>
    </source>
</evidence>
<dbReference type="Proteomes" id="UP000186221">
    <property type="component" value="Unassembled WGS sequence"/>
</dbReference>
<name>A0A1N7PTG5_9RHOB</name>
<reference evidence="3" key="1">
    <citation type="submission" date="2017-01" db="EMBL/GenBank/DDBJ databases">
        <authorList>
            <person name="Varghese N."/>
            <person name="Submissions S."/>
        </authorList>
    </citation>
    <scope>NUCLEOTIDE SEQUENCE [LARGE SCALE GENOMIC DNA]</scope>
    <source>
        <strain evidence="3">DSM 19945</strain>
    </source>
</reference>
<evidence type="ECO:0000313" key="2">
    <source>
        <dbReference type="EMBL" id="SIT13835.1"/>
    </source>
</evidence>
<organism evidence="2 3">
    <name type="scientific">Rhodobacter aestuarii</name>
    <dbReference type="NCBI Taxonomy" id="453582"/>
    <lineage>
        <taxon>Bacteria</taxon>
        <taxon>Pseudomonadati</taxon>
        <taxon>Pseudomonadota</taxon>
        <taxon>Alphaproteobacteria</taxon>
        <taxon>Rhodobacterales</taxon>
        <taxon>Rhodobacter group</taxon>
        <taxon>Rhodobacter</taxon>
    </lineage>
</organism>
<dbReference type="RefSeq" id="WP_076485945.1">
    <property type="nucleotide sequence ID" value="NZ_FTOG01000011.1"/>
</dbReference>
<feature type="transmembrane region" description="Helical" evidence="1">
    <location>
        <begin position="60"/>
        <end position="78"/>
    </location>
</feature>
<dbReference type="OrthoDB" id="7689824at2"/>
<keyword evidence="3" id="KW-1185">Reference proteome</keyword>
<proteinExistence type="predicted"/>
<keyword evidence="1" id="KW-1133">Transmembrane helix</keyword>
<accession>A0A1N7PTG5</accession>
<gene>
    <name evidence="2" type="ORF">SAMN05421580_11156</name>
</gene>
<evidence type="ECO:0000313" key="3">
    <source>
        <dbReference type="Proteomes" id="UP000186221"/>
    </source>
</evidence>
<dbReference type="STRING" id="453582.SAMN05421580_11156"/>